<proteinExistence type="predicted"/>
<sequence>MPPFALTQSLLQAGVPHPQQTSSPMSGIDLAGMAKILMAYAPKSGGYSAEGMYNQLGGKPGGYENIDDLLGSAGRNPAPTLRGLFGFGP</sequence>
<gene>
    <name evidence="2" type="ORF">UFOVP1603_37</name>
    <name evidence="1" type="ORF">UFOVP833_51</name>
</gene>
<evidence type="ECO:0000313" key="2">
    <source>
        <dbReference type="EMBL" id="CAB4218522.1"/>
    </source>
</evidence>
<dbReference type="EMBL" id="LR796770">
    <property type="protein sequence ID" value="CAB4165349.1"/>
    <property type="molecule type" value="Genomic_DNA"/>
</dbReference>
<reference evidence="2" key="1">
    <citation type="submission" date="2020-05" db="EMBL/GenBank/DDBJ databases">
        <authorList>
            <person name="Chiriac C."/>
            <person name="Salcher M."/>
            <person name="Ghai R."/>
            <person name="Kavagutti S V."/>
        </authorList>
    </citation>
    <scope>NUCLEOTIDE SEQUENCE</scope>
</reference>
<organism evidence="2">
    <name type="scientific">uncultured Caudovirales phage</name>
    <dbReference type="NCBI Taxonomy" id="2100421"/>
    <lineage>
        <taxon>Viruses</taxon>
        <taxon>Duplodnaviria</taxon>
        <taxon>Heunggongvirae</taxon>
        <taxon>Uroviricota</taxon>
        <taxon>Caudoviricetes</taxon>
        <taxon>Peduoviridae</taxon>
        <taxon>Maltschvirus</taxon>
        <taxon>Maltschvirus maltsch</taxon>
    </lineage>
</organism>
<protein>
    <submittedName>
        <fullName evidence="2">Uncharacterized protein</fullName>
    </submittedName>
</protein>
<accession>A0A6J5SSJ6</accession>
<evidence type="ECO:0000313" key="1">
    <source>
        <dbReference type="EMBL" id="CAB4165349.1"/>
    </source>
</evidence>
<dbReference type="EMBL" id="LR797475">
    <property type="protein sequence ID" value="CAB4218522.1"/>
    <property type="molecule type" value="Genomic_DNA"/>
</dbReference>
<name>A0A6J5SSJ6_9CAUD</name>